<comment type="caution">
    <text evidence="1">The sequence shown here is derived from an EMBL/GenBank/DDBJ whole genome shotgun (WGS) entry which is preliminary data.</text>
</comment>
<dbReference type="Proteomes" id="UP000827976">
    <property type="component" value="Chromosome 3"/>
</dbReference>
<sequence>MEMSVVVKSLDSKSILVTGATDFLAKLFVEKVLRTQPNVKKLYLLVRAQDAISAKKRVEKEVVSKELFSVLREKYGASFDLFFWSKVHVVQGDTTSENIGIRDVDLIEVLWREVDYIVNSAANTRFNERYDVALNANTLGPRNVILFAKKCVNLKMFLHVSTAYVTKEKKGIIREKIDEFNQMLTPETEMELIESKMKEMKNNCISESEIKIYMKELGLESTYKEPFPGWIEGIRTIDKAMVSYGKAGILYFPAHLDAVIDVIPGDMVVNAMVAAMISRNYDTYDTKYSNTVIYHVGSSAKNIMRFNVIPETCYKYFSMNPQSKKNGEFIAVQKPLFFPTLSLFCKFMFVRYKLPLKAFSLVAMMSFSKRLRRQSNKLNQGYKSAMLMAKAYSHYSLMFGRFDDSNTEMLRMKMNKKDKELFYFEPDYINWYQFMMEIHIPGNN</sequence>
<dbReference type="EC" id="1.2.1.84" evidence="1"/>
<evidence type="ECO:0000313" key="1">
    <source>
        <dbReference type="EMBL" id="KAH7689036.1"/>
    </source>
</evidence>
<name>A0ACB7WLM4_DIOAL</name>
<protein>
    <submittedName>
        <fullName evidence="1">Fatty acyl-CoA reductase protein</fullName>
        <ecNumber evidence="1">1.2.1.84</ecNumber>
    </submittedName>
</protein>
<accession>A0ACB7WLM4</accession>
<reference evidence="2" key="1">
    <citation type="journal article" date="2022" name="Nat. Commun.">
        <title>Chromosome evolution and the genetic basis of agronomically important traits in greater yam.</title>
        <authorList>
            <person name="Bredeson J.V."/>
            <person name="Lyons J.B."/>
            <person name="Oniyinde I.O."/>
            <person name="Okereke N.R."/>
            <person name="Kolade O."/>
            <person name="Nnabue I."/>
            <person name="Nwadili C.O."/>
            <person name="Hribova E."/>
            <person name="Parker M."/>
            <person name="Nwogha J."/>
            <person name="Shu S."/>
            <person name="Carlson J."/>
            <person name="Kariba R."/>
            <person name="Muthemba S."/>
            <person name="Knop K."/>
            <person name="Barton G.J."/>
            <person name="Sherwood A.V."/>
            <person name="Lopez-Montes A."/>
            <person name="Asiedu R."/>
            <person name="Jamnadass R."/>
            <person name="Muchugi A."/>
            <person name="Goodstein D."/>
            <person name="Egesi C.N."/>
            <person name="Featherston J."/>
            <person name="Asfaw A."/>
            <person name="Simpson G.G."/>
            <person name="Dolezel J."/>
            <person name="Hendre P.S."/>
            <person name="Van Deynze A."/>
            <person name="Kumar P.L."/>
            <person name="Obidiegwu J.E."/>
            <person name="Bhattacharjee R."/>
            <person name="Rokhsar D.S."/>
        </authorList>
    </citation>
    <scope>NUCLEOTIDE SEQUENCE [LARGE SCALE GENOMIC DNA]</scope>
    <source>
        <strain evidence="2">cv. TDa95/00328</strain>
    </source>
</reference>
<gene>
    <name evidence="1" type="ORF">IHE45_03G070000</name>
</gene>
<proteinExistence type="predicted"/>
<organism evidence="1 2">
    <name type="scientific">Dioscorea alata</name>
    <name type="common">Purple yam</name>
    <dbReference type="NCBI Taxonomy" id="55571"/>
    <lineage>
        <taxon>Eukaryota</taxon>
        <taxon>Viridiplantae</taxon>
        <taxon>Streptophyta</taxon>
        <taxon>Embryophyta</taxon>
        <taxon>Tracheophyta</taxon>
        <taxon>Spermatophyta</taxon>
        <taxon>Magnoliopsida</taxon>
        <taxon>Liliopsida</taxon>
        <taxon>Dioscoreales</taxon>
        <taxon>Dioscoreaceae</taxon>
        <taxon>Dioscorea</taxon>
    </lineage>
</organism>
<evidence type="ECO:0000313" key="2">
    <source>
        <dbReference type="Proteomes" id="UP000827976"/>
    </source>
</evidence>
<dbReference type="EMBL" id="CM037013">
    <property type="protein sequence ID" value="KAH7689036.1"/>
    <property type="molecule type" value="Genomic_DNA"/>
</dbReference>
<keyword evidence="1" id="KW-0560">Oxidoreductase</keyword>
<keyword evidence="2" id="KW-1185">Reference proteome</keyword>